<proteinExistence type="predicted"/>
<dbReference type="EMBL" id="JAASQI010000023">
    <property type="protein sequence ID" value="NIJ60331.1"/>
    <property type="molecule type" value="Genomic_DNA"/>
</dbReference>
<gene>
    <name evidence="1" type="ORF">FHS82_004202</name>
</gene>
<name>A0ABX0V5G7_9HYPH</name>
<protein>
    <submittedName>
        <fullName evidence="1">Uncharacterized protein</fullName>
    </submittedName>
</protein>
<accession>A0ABX0V5G7</accession>
<reference evidence="1 2" key="1">
    <citation type="submission" date="2020-03" db="EMBL/GenBank/DDBJ databases">
        <title>Genomic Encyclopedia of Type Strains, Phase IV (KMG-IV): sequencing the most valuable type-strain genomes for metagenomic binning, comparative biology and taxonomic classification.</title>
        <authorList>
            <person name="Goeker M."/>
        </authorList>
    </citation>
    <scope>NUCLEOTIDE SEQUENCE [LARGE SCALE GENOMIC DNA]</scope>
    <source>
        <strain evidence="1 2">DSM 103870</strain>
    </source>
</reference>
<organism evidence="1 2">
    <name type="scientific">Pseudochelatococcus lubricantis</name>
    <dbReference type="NCBI Taxonomy" id="1538102"/>
    <lineage>
        <taxon>Bacteria</taxon>
        <taxon>Pseudomonadati</taxon>
        <taxon>Pseudomonadota</taxon>
        <taxon>Alphaproteobacteria</taxon>
        <taxon>Hyphomicrobiales</taxon>
        <taxon>Chelatococcaceae</taxon>
        <taxon>Pseudochelatococcus</taxon>
    </lineage>
</organism>
<dbReference type="SUPFAM" id="SSF109709">
    <property type="entry name" value="KorB DNA-binding domain-like"/>
    <property type="match status" value="1"/>
</dbReference>
<evidence type="ECO:0000313" key="1">
    <source>
        <dbReference type="EMBL" id="NIJ60331.1"/>
    </source>
</evidence>
<sequence length="73" mass="7971">MLEGDGTSITELAQANGVTPSYFTRIVRLGFLAPDITSAILDGQQPIELSAKQLSLTSLPKDWSEQRREFGFG</sequence>
<evidence type="ECO:0000313" key="2">
    <source>
        <dbReference type="Proteomes" id="UP001429580"/>
    </source>
</evidence>
<comment type="caution">
    <text evidence="1">The sequence shown here is derived from an EMBL/GenBank/DDBJ whole genome shotgun (WGS) entry which is preliminary data.</text>
</comment>
<dbReference type="Proteomes" id="UP001429580">
    <property type="component" value="Unassembled WGS sequence"/>
</dbReference>
<dbReference type="RefSeq" id="WP_208394399.1">
    <property type="nucleotide sequence ID" value="NZ_JAASQI010000023.1"/>
</dbReference>
<keyword evidence="2" id="KW-1185">Reference proteome</keyword>